<dbReference type="AlphaFoldDB" id="A0A3Q9EP13"/>
<gene>
    <name evidence="1" type="ORF">EJ357_03910</name>
</gene>
<evidence type="ECO:0008006" key="3">
    <source>
        <dbReference type="Google" id="ProtNLM"/>
    </source>
</evidence>
<dbReference type="KEGG" id="scya:EJ357_03910"/>
<keyword evidence="2" id="KW-1185">Reference proteome</keyword>
<accession>A0A3Q9EP13</accession>
<dbReference type="OrthoDB" id="5193742at2"/>
<dbReference type="PROSITE" id="PS51257">
    <property type="entry name" value="PROKAR_LIPOPROTEIN"/>
    <property type="match status" value="1"/>
</dbReference>
<evidence type="ECO:0000313" key="2">
    <source>
        <dbReference type="Proteomes" id="UP000280298"/>
    </source>
</evidence>
<name>A0A3Q9EP13_9ACTN</name>
<dbReference type="EMBL" id="CP034539">
    <property type="protein sequence ID" value="AZQ32693.1"/>
    <property type="molecule type" value="Genomic_DNA"/>
</dbReference>
<evidence type="ECO:0000313" key="1">
    <source>
        <dbReference type="EMBL" id="AZQ32693.1"/>
    </source>
</evidence>
<dbReference type="RefSeq" id="WP_126388627.1">
    <property type="nucleotide sequence ID" value="NZ_CP034539.1"/>
</dbReference>
<organism evidence="1 2">
    <name type="scientific">Streptomyces cyaneochromogenes</name>
    <dbReference type="NCBI Taxonomy" id="2496836"/>
    <lineage>
        <taxon>Bacteria</taxon>
        <taxon>Bacillati</taxon>
        <taxon>Actinomycetota</taxon>
        <taxon>Actinomycetes</taxon>
        <taxon>Kitasatosporales</taxon>
        <taxon>Streptomycetaceae</taxon>
        <taxon>Streptomyces</taxon>
    </lineage>
</organism>
<sequence>MAGRACGVAVCAVLTIGGLGGCGTVAEREDDVRDAAAAFEAALSEGAYDRMCAALAPGTVEELEQSAGGPCARALRAESPEPGGAVRRTDVYGNQARAVLSSDTLFLSHFTSGWKVVAAGCEQRPREPYQCRIKGG</sequence>
<reference evidence="1 2" key="1">
    <citation type="journal article" date="2019" name="Int. J. Syst. Evol. Microbiol.">
        <title>Streptomyces cyaneochromogenes sp. nov., a blue pigment-producing actinomycete from manganese-contaminated soil.</title>
        <authorList>
            <person name="Tang X."/>
            <person name="Zhao J."/>
            <person name="Li K."/>
            <person name="Chen Z."/>
            <person name="Sun Y."/>
            <person name="Gao J."/>
        </authorList>
    </citation>
    <scope>NUCLEOTIDE SEQUENCE [LARGE SCALE GENOMIC DNA]</scope>
    <source>
        <strain evidence="1 2">MK-45</strain>
    </source>
</reference>
<dbReference type="Proteomes" id="UP000280298">
    <property type="component" value="Chromosome"/>
</dbReference>
<protein>
    <recommendedName>
        <fullName evidence="3">Lipoprotein</fullName>
    </recommendedName>
</protein>
<proteinExistence type="predicted"/>